<organism evidence="3 4">
    <name type="scientific">Polarella glacialis</name>
    <name type="common">Dinoflagellate</name>
    <dbReference type="NCBI Taxonomy" id="89957"/>
    <lineage>
        <taxon>Eukaryota</taxon>
        <taxon>Sar</taxon>
        <taxon>Alveolata</taxon>
        <taxon>Dinophyceae</taxon>
        <taxon>Suessiales</taxon>
        <taxon>Suessiaceae</taxon>
        <taxon>Polarella</taxon>
    </lineage>
</organism>
<evidence type="ECO:0000313" key="3">
    <source>
        <dbReference type="EMBL" id="CAE8602660.1"/>
    </source>
</evidence>
<dbReference type="Proteomes" id="UP000654075">
    <property type="component" value="Unassembled WGS sequence"/>
</dbReference>
<gene>
    <name evidence="3" type="ORF">PGLA1383_LOCUS20900</name>
</gene>
<evidence type="ECO:0000256" key="2">
    <source>
        <dbReference type="ARBA" id="ARBA00022679"/>
    </source>
</evidence>
<proteinExistence type="predicted"/>
<dbReference type="InterPro" id="IPR001525">
    <property type="entry name" value="C5_MeTfrase"/>
</dbReference>
<dbReference type="EMBL" id="CAJNNV010014519">
    <property type="protein sequence ID" value="CAE8602660.1"/>
    <property type="molecule type" value="Genomic_DNA"/>
</dbReference>
<dbReference type="Gene3D" id="3.40.50.150">
    <property type="entry name" value="Vaccinia Virus protein VP39"/>
    <property type="match status" value="1"/>
</dbReference>
<keyword evidence="1" id="KW-0489">Methyltransferase</keyword>
<keyword evidence="2" id="KW-0808">Transferase</keyword>
<dbReference type="InterPro" id="IPR029063">
    <property type="entry name" value="SAM-dependent_MTases_sf"/>
</dbReference>
<dbReference type="AlphaFoldDB" id="A0A813EQR5"/>
<evidence type="ECO:0000313" key="4">
    <source>
        <dbReference type="Proteomes" id="UP000654075"/>
    </source>
</evidence>
<protein>
    <submittedName>
        <fullName evidence="3">Uncharacterized protein</fullName>
    </submittedName>
</protein>
<dbReference type="GO" id="GO:0008168">
    <property type="term" value="F:methyltransferase activity"/>
    <property type="evidence" value="ECO:0007669"/>
    <property type="project" value="UniProtKB-KW"/>
</dbReference>
<accession>A0A813EQR5</accession>
<comment type="caution">
    <text evidence="3">The sequence shown here is derived from an EMBL/GenBank/DDBJ whole genome shotgun (WGS) entry which is preliminary data.</text>
</comment>
<dbReference type="GO" id="GO:0032259">
    <property type="term" value="P:methylation"/>
    <property type="evidence" value="ECO:0007669"/>
    <property type="project" value="UniProtKB-KW"/>
</dbReference>
<name>A0A813EQR5_POLGL</name>
<keyword evidence="4" id="KW-1185">Reference proteome</keyword>
<reference evidence="3" key="1">
    <citation type="submission" date="2021-02" db="EMBL/GenBank/DDBJ databases">
        <authorList>
            <person name="Dougan E. K."/>
            <person name="Rhodes N."/>
            <person name="Thang M."/>
            <person name="Chan C."/>
        </authorList>
    </citation>
    <scope>NUCLEOTIDE SEQUENCE</scope>
</reference>
<dbReference type="SUPFAM" id="SSF53335">
    <property type="entry name" value="S-adenosyl-L-methionine-dependent methyltransferases"/>
    <property type="match status" value="1"/>
</dbReference>
<dbReference type="Pfam" id="PF00145">
    <property type="entry name" value="DNA_methylase"/>
    <property type="match status" value="1"/>
</dbReference>
<sequence length="257" mass="26806">MSDAGPSSEGRRHVRVLELFAGIGGMRLALSYAGLDVEAVAVEVNQQALRVYAHNFGVQLKYKPVKGLCPQLAPPLLCLSWRVPHRFELAGRFGADLCSRYVRGRTLRHSSVAPAAADGVSWPQGFRVGCLRCVCPDICVGGLRCVTSSWGKDIRVGLQPAARANFGDFTPAGLSSLAAAPGRGAAGMGLLLCGSLVGELCLFDARSLGKPLARPPSVGGAAVRLRLWEEGAEQVVAAVASSQDGFGGSSGSDSDLC</sequence>
<evidence type="ECO:0000256" key="1">
    <source>
        <dbReference type="ARBA" id="ARBA00022603"/>
    </source>
</evidence>